<dbReference type="Proteomes" id="UP000305267">
    <property type="component" value="Unassembled WGS sequence"/>
</dbReference>
<dbReference type="RefSeq" id="WP_139036908.1">
    <property type="nucleotide sequence ID" value="NZ_VDDA01000007.1"/>
</dbReference>
<protein>
    <submittedName>
        <fullName evidence="1">Uncharacterized protein</fullName>
    </submittedName>
</protein>
<proteinExistence type="predicted"/>
<dbReference type="EMBL" id="VDDA01000007">
    <property type="protein sequence ID" value="TNC11977.1"/>
    <property type="molecule type" value="Genomic_DNA"/>
</dbReference>
<reference evidence="1 2" key="1">
    <citation type="submission" date="2019-06" db="EMBL/GenBank/DDBJ databases">
        <title>Genome of Methylobacterium sp. 17Sr1-39.</title>
        <authorList>
            <person name="Seo T."/>
        </authorList>
    </citation>
    <scope>NUCLEOTIDE SEQUENCE [LARGE SCALE GENOMIC DNA]</scope>
    <source>
        <strain evidence="1 2">17Sr1-39</strain>
    </source>
</reference>
<name>A0A5C4LHD4_9HYPH</name>
<dbReference type="AlphaFoldDB" id="A0A5C4LHD4"/>
<sequence length="146" mass="16238">MLSVIEELSEDGTVLDAAHLRARIDDWRRRIDDLYREIAEWFPHLGVDWDGTTVMDEPVMRAYGVPPVRLPVLRLVEADTEVAAFAPGGLWIIGVNGRIDLSAGQNRFVILDKAGIFAPPRWTIAPGLDRLAVEPLSRASLARAIQ</sequence>
<keyword evidence="2" id="KW-1185">Reference proteome</keyword>
<comment type="caution">
    <text evidence="1">The sequence shown here is derived from an EMBL/GenBank/DDBJ whole genome shotgun (WGS) entry which is preliminary data.</text>
</comment>
<gene>
    <name evidence="1" type="ORF">FF100_17180</name>
</gene>
<organism evidence="1 2">
    <name type="scientific">Methylobacterium terricola</name>
    <dbReference type="NCBI Taxonomy" id="2583531"/>
    <lineage>
        <taxon>Bacteria</taxon>
        <taxon>Pseudomonadati</taxon>
        <taxon>Pseudomonadota</taxon>
        <taxon>Alphaproteobacteria</taxon>
        <taxon>Hyphomicrobiales</taxon>
        <taxon>Methylobacteriaceae</taxon>
        <taxon>Methylobacterium</taxon>
    </lineage>
</organism>
<dbReference type="OrthoDB" id="8003952at2"/>
<evidence type="ECO:0000313" key="2">
    <source>
        <dbReference type="Proteomes" id="UP000305267"/>
    </source>
</evidence>
<evidence type="ECO:0000313" key="1">
    <source>
        <dbReference type="EMBL" id="TNC11977.1"/>
    </source>
</evidence>
<accession>A0A5C4LHD4</accession>